<dbReference type="InterPro" id="IPR015421">
    <property type="entry name" value="PyrdxlP-dep_Trfase_major"/>
</dbReference>
<dbReference type="KEGG" id="mear:Mpt1_c07180"/>
<dbReference type="InterPro" id="IPR015424">
    <property type="entry name" value="PyrdxlP-dep_Trfase"/>
</dbReference>
<evidence type="ECO:0000256" key="1">
    <source>
        <dbReference type="ARBA" id="ARBA00001933"/>
    </source>
</evidence>
<comment type="subunit">
    <text evidence="3">Homodimer.</text>
</comment>
<dbReference type="GeneID" id="24818386"/>
<evidence type="ECO:0000313" key="12">
    <source>
        <dbReference type="Proteomes" id="UP000030787"/>
    </source>
</evidence>
<dbReference type="InterPro" id="IPR049943">
    <property type="entry name" value="Ser_HO-MeTrfase-like"/>
</dbReference>
<evidence type="ECO:0000256" key="4">
    <source>
        <dbReference type="ARBA" id="ARBA00022490"/>
    </source>
</evidence>
<keyword evidence="4" id="KW-0963">Cytoplasm</keyword>
<comment type="similarity">
    <text evidence="2">Belongs to the SHMT family.</text>
</comment>
<keyword evidence="8 9" id="KW-0663">Pyridoxal phosphate</keyword>
<dbReference type="Pfam" id="PF00464">
    <property type="entry name" value="SHMT"/>
    <property type="match status" value="1"/>
</dbReference>
<keyword evidence="7 11" id="KW-0808">Transferase</keyword>
<dbReference type="AlphaFoldDB" id="A0A0A7LEA5"/>
<dbReference type="GO" id="GO:0030170">
    <property type="term" value="F:pyridoxal phosphate binding"/>
    <property type="evidence" value="ECO:0007669"/>
    <property type="project" value="InterPro"/>
</dbReference>
<proteinExistence type="inferred from homology"/>
<dbReference type="EMBL" id="CP010070">
    <property type="protein sequence ID" value="AIZ56602.1"/>
    <property type="molecule type" value="Genomic_DNA"/>
</dbReference>
<feature type="domain" description="Serine hydroxymethyltransferase-like" evidence="10">
    <location>
        <begin position="19"/>
        <end position="381"/>
    </location>
</feature>
<dbReference type="RefSeq" id="WP_048112229.1">
    <property type="nucleotide sequence ID" value="NZ_CP010070.1"/>
</dbReference>
<sequence>MMTDDGRFIRQKVMEHNKWFEECIPMIASENLMSPLAKEILISDFADRYAEGLPGKRYYQGNIYVDQVELKAMELAKKLFEAEFSDVRPVSGTVANMAVLFAFANPGDTITTCALAQGAHISTCEFGAFGQRGIRSVNYPFNVEDMNIDVDGAIKVLKKEKPKIAQFGLSVFLFPPPIKELMDTFNEIDCLVWEDCAHVLGLIAGGKFHKPFEDGVNIVSSSTHKTFPGPNHGMILGANLTEEEEKKIQKAVFPGVTSSHHLHAMAALAMTLAEMQVFAKDYAAQTCKNARALGEALYAEGIPVLCPDLGFTRSHAIALDVSKFGGGKDCAQLLEDANIICNKNMLPSDTSSVKPSGLRFGAQELTRVGMKESEMKEVAKLVARVVKKKEDPKKVKEDVKALKKNFTKIKYCFNEGEPAYKYHKLVP</sequence>
<dbReference type="EC" id="2.1.2.-" evidence="11"/>
<evidence type="ECO:0000256" key="7">
    <source>
        <dbReference type="ARBA" id="ARBA00022679"/>
    </source>
</evidence>
<evidence type="ECO:0000256" key="5">
    <source>
        <dbReference type="ARBA" id="ARBA00022563"/>
    </source>
</evidence>
<protein>
    <submittedName>
        <fullName evidence="11">GlyA protein</fullName>
        <ecNumber evidence="11">2.1.2.-</ecNumber>
        <ecNumber evidence="11">4.1.2.49</ecNumber>
    </submittedName>
</protein>
<dbReference type="GO" id="GO:0019264">
    <property type="term" value="P:glycine biosynthetic process from serine"/>
    <property type="evidence" value="ECO:0007669"/>
    <property type="project" value="InterPro"/>
</dbReference>
<dbReference type="Gene3D" id="3.90.1150.10">
    <property type="entry name" value="Aspartate Aminotransferase, domain 1"/>
    <property type="match status" value="1"/>
</dbReference>
<feature type="modified residue" description="N6-(pyridoxal phosphate)lysine" evidence="9">
    <location>
        <position position="225"/>
    </location>
</feature>
<dbReference type="PIRSF" id="PIRSF000412">
    <property type="entry name" value="SHMT"/>
    <property type="match status" value="1"/>
</dbReference>
<dbReference type="GO" id="GO:0035999">
    <property type="term" value="P:tetrahydrofolate interconversion"/>
    <property type="evidence" value="ECO:0007669"/>
    <property type="project" value="InterPro"/>
</dbReference>
<keyword evidence="12" id="KW-1185">Reference proteome</keyword>
<dbReference type="GO" id="GO:0005737">
    <property type="term" value="C:cytoplasm"/>
    <property type="evidence" value="ECO:0007669"/>
    <property type="project" value="TreeGrafter"/>
</dbReference>
<evidence type="ECO:0000256" key="8">
    <source>
        <dbReference type="ARBA" id="ARBA00022898"/>
    </source>
</evidence>
<dbReference type="NCBIfam" id="NF000586">
    <property type="entry name" value="PRK00011.1"/>
    <property type="match status" value="1"/>
</dbReference>
<keyword evidence="11" id="KW-0456">Lyase</keyword>
<evidence type="ECO:0000256" key="2">
    <source>
        <dbReference type="ARBA" id="ARBA00006376"/>
    </source>
</evidence>
<evidence type="ECO:0000256" key="9">
    <source>
        <dbReference type="PIRSR" id="PIRSR000412-50"/>
    </source>
</evidence>
<dbReference type="Proteomes" id="UP000030787">
    <property type="component" value="Chromosome"/>
</dbReference>
<keyword evidence="5" id="KW-0554">One-carbon metabolism</keyword>
<dbReference type="HOGENOM" id="CLU_022477_2_1_2"/>
<dbReference type="InterPro" id="IPR001085">
    <property type="entry name" value="Ser_HO-MeTrfase"/>
</dbReference>
<keyword evidence="6" id="KW-0028">Amino-acid biosynthesis</keyword>
<evidence type="ECO:0000256" key="3">
    <source>
        <dbReference type="ARBA" id="ARBA00011738"/>
    </source>
</evidence>
<dbReference type="EC" id="4.1.2.49" evidence="11"/>
<organism evidence="11 12">
    <name type="scientific">Candidatus Methanoplasma termitum</name>
    <dbReference type="NCBI Taxonomy" id="1577791"/>
    <lineage>
        <taxon>Archaea</taxon>
        <taxon>Methanobacteriati</taxon>
        <taxon>Thermoplasmatota</taxon>
        <taxon>Thermoplasmata</taxon>
        <taxon>Methanomassiliicoccales</taxon>
        <taxon>Methanomassiliicoccaceae</taxon>
        <taxon>Candidatus Methanoplasma</taxon>
    </lineage>
</organism>
<dbReference type="CDD" id="cd00378">
    <property type="entry name" value="SHMT"/>
    <property type="match status" value="1"/>
</dbReference>
<dbReference type="STRING" id="1577791.Mpt1_c07180"/>
<dbReference type="InterPro" id="IPR039429">
    <property type="entry name" value="SHMT-like_dom"/>
</dbReference>
<evidence type="ECO:0000259" key="10">
    <source>
        <dbReference type="Pfam" id="PF00464"/>
    </source>
</evidence>
<evidence type="ECO:0000256" key="6">
    <source>
        <dbReference type="ARBA" id="ARBA00022605"/>
    </source>
</evidence>
<dbReference type="InterPro" id="IPR015422">
    <property type="entry name" value="PyrdxlP-dep_Trfase_small"/>
</dbReference>
<dbReference type="Gene3D" id="3.40.640.10">
    <property type="entry name" value="Type I PLP-dependent aspartate aminotransferase-like (Major domain)"/>
    <property type="match status" value="1"/>
</dbReference>
<dbReference type="GO" id="GO:0008732">
    <property type="term" value="F:L-allo-threonine aldolase activity"/>
    <property type="evidence" value="ECO:0007669"/>
    <property type="project" value="UniProtKB-EC"/>
</dbReference>
<reference evidence="11 12" key="1">
    <citation type="journal article" date="2014" name="Appl. Environ. Microbiol.">
        <title>Comparative Genome Analysis of 'Candidatus Methanoplasma termitum' Indicates a New Mode of Energy Metabolism in the Seventh Order of Methanogens.</title>
        <authorList>
            <person name="Lang K."/>
            <person name="Schuldes J."/>
            <person name="Klingl A."/>
            <person name="Poehlein A."/>
            <person name="Daniel R."/>
            <person name="Brune A."/>
        </authorList>
    </citation>
    <scope>NUCLEOTIDE SEQUENCE [LARGE SCALE GENOMIC DNA]</scope>
    <source>
        <strain evidence="12">Mpt1</strain>
    </source>
</reference>
<dbReference type="PANTHER" id="PTHR11680:SF35">
    <property type="entry name" value="SERINE HYDROXYMETHYLTRANSFERASE 1"/>
    <property type="match status" value="1"/>
</dbReference>
<name>A0A0A7LEA5_9ARCH</name>
<dbReference type="PANTHER" id="PTHR11680">
    <property type="entry name" value="SERINE HYDROXYMETHYLTRANSFERASE"/>
    <property type="match status" value="1"/>
</dbReference>
<dbReference type="SUPFAM" id="SSF53383">
    <property type="entry name" value="PLP-dependent transferases"/>
    <property type="match status" value="1"/>
</dbReference>
<comment type="cofactor">
    <cofactor evidence="1 9">
        <name>pyridoxal 5'-phosphate</name>
        <dbReference type="ChEBI" id="CHEBI:597326"/>
    </cofactor>
</comment>
<gene>
    <name evidence="11" type="primary">glyA</name>
    <name evidence="11" type="ORF">Mpt1_c07180</name>
</gene>
<evidence type="ECO:0000313" key="11">
    <source>
        <dbReference type="EMBL" id="AIZ56602.1"/>
    </source>
</evidence>
<dbReference type="FunFam" id="3.40.640.10:FF:000101">
    <property type="entry name" value="Serine hydroxymethyltransferase"/>
    <property type="match status" value="1"/>
</dbReference>
<accession>A0A0A7LEA5</accession>
<dbReference type="GO" id="GO:0004372">
    <property type="term" value="F:glycine hydroxymethyltransferase activity"/>
    <property type="evidence" value="ECO:0007669"/>
    <property type="project" value="InterPro"/>
</dbReference>